<dbReference type="SUPFAM" id="SSF54427">
    <property type="entry name" value="NTF2-like"/>
    <property type="match status" value="1"/>
</dbReference>
<name>A0A3M2KUJ5_9NOCA</name>
<gene>
    <name evidence="2" type="ORF">EBN03_26770</name>
</gene>
<proteinExistence type="predicted"/>
<dbReference type="Proteomes" id="UP000279275">
    <property type="component" value="Unassembled WGS sequence"/>
</dbReference>
<dbReference type="AlphaFoldDB" id="A0A3M2KUJ5"/>
<dbReference type="InterPro" id="IPR011944">
    <property type="entry name" value="Steroid_delta5-4_isomerase"/>
</dbReference>
<dbReference type="NCBIfam" id="TIGR02246">
    <property type="entry name" value="SgcJ/EcaC family oxidoreductase"/>
    <property type="match status" value="1"/>
</dbReference>
<dbReference type="InterPro" id="IPR037401">
    <property type="entry name" value="SnoaL-like"/>
</dbReference>
<organism evidence="2 3">
    <name type="scientific">Nocardia stercoris</name>
    <dbReference type="NCBI Taxonomy" id="2483361"/>
    <lineage>
        <taxon>Bacteria</taxon>
        <taxon>Bacillati</taxon>
        <taxon>Actinomycetota</taxon>
        <taxon>Actinomycetes</taxon>
        <taxon>Mycobacteriales</taxon>
        <taxon>Nocardiaceae</taxon>
        <taxon>Nocardia</taxon>
    </lineage>
</organism>
<dbReference type="Gene3D" id="3.10.450.50">
    <property type="match status" value="1"/>
</dbReference>
<dbReference type="EMBL" id="RFFH01000015">
    <property type="protein sequence ID" value="RMI29332.1"/>
    <property type="molecule type" value="Genomic_DNA"/>
</dbReference>
<accession>A0A3M2KUJ5</accession>
<sequence>MTQNSVRTPRELVEHLFGGLPSRDADAFLAHFAEDAVFEIPFTVPGMPQRLEGRAAIREHLAERWSGPIQDIQVHGMRQEIYETTDPEVVVVENDVDITPAGGERVQFRGSLNVIRIRDGRVVLFRDYMDTARLAGLRGN</sequence>
<evidence type="ECO:0000313" key="3">
    <source>
        <dbReference type="Proteomes" id="UP000279275"/>
    </source>
</evidence>
<keyword evidence="3" id="KW-1185">Reference proteome</keyword>
<feature type="domain" description="SnoaL-like" evidence="1">
    <location>
        <begin position="13"/>
        <end position="123"/>
    </location>
</feature>
<dbReference type="Pfam" id="PF12680">
    <property type="entry name" value="SnoaL_2"/>
    <property type="match status" value="1"/>
</dbReference>
<protein>
    <submittedName>
        <fullName evidence="2">SgcJ/EcaC family oxidoreductase</fullName>
    </submittedName>
</protein>
<evidence type="ECO:0000313" key="2">
    <source>
        <dbReference type="EMBL" id="RMI29332.1"/>
    </source>
</evidence>
<dbReference type="InterPro" id="IPR032710">
    <property type="entry name" value="NTF2-like_dom_sf"/>
</dbReference>
<dbReference type="RefSeq" id="WP_122190893.1">
    <property type="nucleotide sequence ID" value="NZ_RFFH01000015.1"/>
</dbReference>
<dbReference type="OrthoDB" id="4550754at2"/>
<reference evidence="2 3" key="1">
    <citation type="submission" date="2018-10" db="EMBL/GenBank/DDBJ databases">
        <title>Isolation from cow dung.</title>
        <authorList>
            <person name="Ling L."/>
        </authorList>
    </citation>
    <scope>NUCLEOTIDE SEQUENCE [LARGE SCALE GENOMIC DNA]</scope>
    <source>
        <strain evidence="2 3">NEAU-LL90</strain>
    </source>
</reference>
<comment type="caution">
    <text evidence="2">The sequence shown here is derived from an EMBL/GenBank/DDBJ whole genome shotgun (WGS) entry which is preliminary data.</text>
</comment>
<evidence type="ECO:0000259" key="1">
    <source>
        <dbReference type="Pfam" id="PF12680"/>
    </source>
</evidence>